<sequence>MSTHNISYGTSASISALSASVAPAQTAQLLVGFEGSSPLGSLSRHPLAPAAIHSIHLTKRKPKVFVGSAFDVVDVHAGLSGVSASHFTLDANDDGVKLTDHSLNGTFVNHLKVHHSDVLLLHGNSVSVEEGLVHHWVFRSSGTANLFELIPIPVLAENKESEATTVIKPKSKPKSHHLKRLGGYERYKDGSRPNF</sequence>
<evidence type="ECO:0000259" key="2">
    <source>
        <dbReference type="PROSITE" id="PS50006"/>
    </source>
</evidence>
<dbReference type="EMBL" id="MCGO01000037">
    <property type="protein sequence ID" value="ORY39936.1"/>
    <property type="molecule type" value="Genomic_DNA"/>
</dbReference>
<gene>
    <name evidence="3" type="ORF">BCR33DRAFT_787898</name>
</gene>
<comment type="caution">
    <text evidence="3">The sequence shown here is derived from an EMBL/GenBank/DDBJ whole genome shotgun (WGS) entry which is preliminary data.</text>
</comment>
<organism evidence="3 4">
    <name type="scientific">Rhizoclosmatium globosum</name>
    <dbReference type="NCBI Taxonomy" id="329046"/>
    <lineage>
        <taxon>Eukaryota</taxon>
        <taxon>Fungi</taxon>
        <taxon>Fungi incertae sedis</taxon>
        <taxon>Chytridiomycota</taxon>
        <taxon>Chytridiomycota incertae sedis</taxon>
        <taxon>Chytridiomycetes</taxon>
        <taxon>Chytridiales</taxon>
        <taxon>Chytriomycetaceae</taxon>
        <taxon>Rhizoclosmatium</taxon>
    </lineage>
</organism>
<evidence type="ECO:0000313" key="3">
    <source>
        <dbReference type="EMBL" id="ORY39936.1"/>
    </source>
</evidence>
<feature type="region of interest" description="Disordered" evidence="1">
    <location>
        <begin position="165"/>
        <end position="195"/>
    </location>
</feature>
<dbReference type="Proteomes" id="UP000193642">
    <property type="component" value="Unassembled WGS sequence"/>
</dbReference>
<proteinExistence type="predicted"/>
<dbReference type="PROSITE" id="PS50006">
    <property type="entry name" value="FHA_DOMAIN"/>
    <property type="match status" value="1"/>
</dbReference>
<dbReference type="InterPro" id="IPR008984">
    <property type="entry name" value="SMAD_FHA_dom_sf"/>
</dbReference>
<dbReference type="SMART" id="SM00240">
    <property type="entry name" value="FHA"/>
    <property type="match status" value="1"/>
</dbReference>
<name>A0A1Y2BYX1_9FUNG</name>
<keyword evidence="4" id="KW-1185">Reference proteome</keyword>
<reference evidence="3 4" key="1">
    <citation type="submission" date="2016-07" db="EMBL/GenBank/DDBJ databases">
        <title>Pervasive Adenine N6-methylation of Active Genes in Fungi.</title>
        <authorList>
            <consortium name="DOE Joint Genome Institute"/>
            <person name="Mondo S.J."/>
            <person name="Dannebaum R.O."/>
            <person name="Kuo R.C."/>
            <person name="Labutti K."/>
            <person name="Haridas S."/>
            <person name="Kuo A."/>
            <person name="Salamov A."/>
            <person name="Ahrendt S.R."/>
            <person name="Lipzen A."/>
            <person name="Sullivan W."/>
            <person name="Andreopoulos W.B."/>
            <person name="Clum A."/>
            <person name="Lindquist E."/>
            <person name="Daum C."/>
            <person name="Ramamoorthy G.K."/>
            <person name="Gryganskyi A."/>
            <person name="Culley D."/>
            <person name="Magnuson J.K."/>
            <person name="James T.Y."/>
            <person name="O'Malley M.A."/>
            <person name="Stajich J.E."/>
            <person name="Spatafora J.W."/>
            <person name="Visel A."/>
            <person name="Grigoriev I.V."/>
        </authorList>
    </citation>
    <scope>NUCLEOTIDE SEQUENCE [LARGE SCALE GENOMIC DNA]</scope>
    <source>
        <strain evidence="3 4">JEL800</strain>
    </source>
</reference>
<protein>
    <recommendedName>
        <fullName evidence="2">FHA domain-containing protein</fullName>
    </recommendedName>
</protein>
<dbReference type="OrthoDB" id="3218341at2759"/>
<accession>A0A1Y2BYX1</accession>
<feature type="compositionally biased region" description="Basic and acidic residues" evidence="1">
    <location>
        <begin position="182"/>
        <end position="195"/>
    </location>
</feature>
<evidence type="ECO:0000313" key="4">
    <source>
        <dbReference type="Proteomes" id="UP000193642"/>
    </source>
</evidence>
<dbReference type="Pfam" id="PF00498">
    <property type="entry name" value="FHA"/>
    <property type="match status" value="1"/>
</dbReference>
<dbReference type="SUPFAM" id="SSF49879">
    <property type="entry name" value="SMAD/FHA domain"/>
    <property type="match status" value="1"/>
</dbReference>
<dbReference type="Gene3D" id="2.60.200.20">
    <property type="match status" value="1"/>
</dbReference>
<dbReference type="CDD" id="cd00060">
    <property type="entry name" value="FHA"/>
    <property type="match status" value="1"/>
</dbReference>
<feature type="compositionally biased region" description="Basic residues" evidence="1">
    <location>
        <begin position="169"/>
        <end position="180"/>
    </location>
</feature>
<evidence type="ECO:0000256" key="1">
    <source>
        <dbReference type="SAM" id="MobiDB-lite"/>
    </source>
</evidence>
<dbReference type="InterPro" id="IPR000253">
    <property type="entry name" value="FHA_dom"/>
</dbReference>
<feature type="domain" description="FHA" evidence="2">
    <location>
        <begin position="64"/>
        <end position="113"/>
    </location>
</feature>
<dbReference type="AlphaFoldDB" id="A0A1Y2BYX1"/>